<accession>A0ABR5F8R4</accession>
<reference evidence="1 2" key="1">
    <citation type="submission" date="2014-12" db="EMBL/GenBank/DDBJ databases">
        <title>Frankia sp. BMG5.1 draft genome.</title>
        <authorList>
            <person name="Gtari M."/>
            <person name="Ghodhbane-Gtari F."/>
            <person name="Nouioui I."/>
            <person name="Ktari A."/>
            <person name="Hezbri K."/>
            <person name="Mimouni W."/>
            <person name="Sbissi I."/>
            <person name="Ayari A."/>
            <person name="Yamanaka T."/>
            <person name="Normand P."/>
            <person name="Tisa L.S."/>
            <person name="Boudabous A."/>
        </authorList>
    </citation>
    <scope>NUCLEOTIDE SEQUENCE [LARGE SCALE GENOMIC DNA]</scope>
    <source>
        <strain evidence="1 2">BMG5.1</strain>
    </source>
</reference>
<dbReference type="Proteomes" id="UP000035425">
    <property type="component" value="Unassembled WGS sequence"/>
</dbReference>
<comment type="caution">
    <text evidence="1">The sequence shown here is derived from an EMBL/GenBank/DDBJ whole genome shotgun (WGS) entry which is preliminary data.</text>
</comment>
<sequence>MLIAQRAVYRGPLDGFEARVDRLMDALLDLHGIIDPDIAASLTEGWVDVTMVVEVDRFDDEAIHEAIRWSRSSLRAVIHAIGDRIPGWDDGQVCEAKVLTDA</sequence>
<gene>
    <name evidence="1" type="ORF">FrCorBMG51_00725</name>
</gene>
<protein>
    <submittedName>
        <fullName evidence="1">Uncharacterized protein</fullName>
    </submittedName>
</protein>
<proteinExistence type="predicted"/>
<dbReference type="EMBL" id="JWIO01000001">
    <property type="protein sequence ID" value="KLL13079.1"/>
    <property type="molecule type" value="Genomic_DNA"/>
</dbReference>
<evidence type="ECO:0000313" key="1">
    <source>
        <dbReference type="EMBL" id="KLL13079.1"/>
    </source>
</evidence>
<keyword evidence="2" id="KW-1185">Reference proteome</keyword>
<evidence type="ECO:0000313" key="2">
    <source>
        <dbReference type="Proteomes" id="UP000035425"/>
    </source>
</evidence>
<name>A0ABR5F8R4_9ACTN</name>
<organism evidence="1 2">
    <name type="scientific">Protofrankia coriariae</name>
    <dbReference type="NCBI Taxonomy" id="1562887"/>
    <lineage>
        <taxon>Bacteria</taxon>
        <taxon>Bacillati</taxon>
        <taxon>Actinomycetota</taxon>
        <taxon>Actinomycetes</taxon>
        <taxon>Frankiales</taxon>
        <taxon>Frankiaceae</taxon>
        <taxon>Protofrankia</taxon>
    </lineage>
</organism>